<dbReference type="PANTHER" id="PTHR11138:SF5">
    <property type="entry name" value="METHIONYL-TRNA FORMYLTRANSFERASE, MITOCHONDRIAL"/>
    <property type="match status" value="1"/>
</dbReference>
<evidence type="ECO:0000259" key="1">
    <source>
        <dbReference type="Pfam" id="PF00551"/>
    </source>
</evidence>
<dbReference type="GO" id="GO:0004479">
    <property type="term" value="F:methionyl-tRNA formyltransferase activity"/>
    <property type="evidence" value="ECO:0007669"/>
    <property type="project" value="TreeGrafter"/>
</dbReference>
<dbReference type="InterPro" id="IPR002376">
    <property type="entry name" value="Formyl_transf_N"/>
</dbReference>
<dbReference type="InterPro" id="IPR036477">
    <property type="entry name" value="Formyl_transf_N_sf"/>
</dbReference>
<feature type="domain" description="Formyl transferase N-terminal" evidence="1">
    <location>
        <begin position="1"/>
        <end position="69"/>
    </location>
</feature>
<name>X1W0P5_9ZZZZ</name>
<dbReference type="Pfam" id="PF00551">
    <property type="entry name" value="Formyl_trans_N"/>
    <property type="match status" value="1"/>
</dbReference>
<sequence>PKFRGASPVASAILAGDEFTGVSIMLMDRGLDTGPVLARAQIPISVQETTGSLTAKLSLIAARLLLEVLPRWSRGELTPQPQSEAETTYSGSISKEEGEIDWCLSAAI</sequence>
<dbReference type="Gene3D" id="3.40.50.12230">
    <property type="match status" value="1"/>
</dbReference>
<protein>
    <recommendedName>
        <fullName evidence="1">Formyl transferase N-terminal domain-containing protein</fullName>
    </recommendedName>
</protein>
<dbReference type="EMBL" id="BARW01036786">
    <property type="protein sequence ID" value="GAJ20565.1"/>
    <property type="molecule type" value="Genomic_DNA"/>
</dbReference>
<evidence type="ECO:0000313" key="2">
    <source>
        <dbReference type="EMBL" id="GAJ20565.1"/>
    </source>
</evidence>
<accession>X1W0P5</accession>
<dbReference type="SUPFAM" id="SSF53328">
    <property type="entry name" value="Formyltransferase"/>
    <property type="match status" value="1"/>
</dbReference>
<gene>
    <name evidence="2" type="ORF">S12H4_57000</name>
</gene>
<dbReference type="GO" id="GO:0005829">
    <property type="term" value="C:cytosol"/>
    <property type="evidence" value="ECO:0007669"/>
    <property type="project" value="TreeGrafter"/>
</dbReference>
<organism evidence="2">
    <name type="scientific">marine sediment metagenome</name>
    <dbReference type="NCBI Taxonomy" id="412755"/>
    <lineage>
        <taxon>unclassified sequences</taxon>
        <taxon>metagenomes</taxon>
        <taxon>ecological metagenomes</taxon>
    </lineage>
</organism>
<reference evidence="2" key="1">
    <citation type="journal article" date="2014" name="Front. Microbiol.">
        <title>High frequency of phylogenetically diverse reductive dehalogenase-homologous genes in deep subseafloor sedimentary metagenomes.</title>
        <authorList>
            <person name="Kawai M."/>
            <person name="Futagami T."/>
            <person name="Toyoda A."/>
            <person name="Takaki Y."/>
            <person name="Nishi S."/>
            <person name="Hori S."/>
            <person name="Arai W."/>
            <person name="Tsubouchi T."/>
            <person name="Morono Y."/>
            <person name="Uchiyama I."/>
            <person name="Ito T."/>
            <person name="Fujiyama A."/>
            <person name="Inagaki F."/>
            <person name="Takami H."/>
        </authorList>
    </citation>
    <scope>NUCLEOTIDE SEQUENCE</scope>
    <source>
        <strain evidence="2">Expedition CK06-06</strain>
    </source>
</reference>
<proteinExistence type="predicted"/>
<comment type="caution">
    <text evidence="2">The sequence shown here is derived from an EMBL/GenBank/DDBJ whole genome shotgun (WGS) entry which is preliminary data.</text>
</comment>
<feature type="non-terminal residue" evidence="2">
    <location>
        <position position="1"/>
    </location>
</feature>
<dbReference type="PANTHER" id="PTHR11138">
    <property type="entry name" value="METHIONYL-TRNA FORMYLTRANSFERASE"/>
    <property type="match status" value="1"/>
</dbReference>
<dbReference type="AlphaFoldDB" id="X1W0P5"/>